<organism evidence="2 3">
    <name type="scientific">Hypothenemus hampei</name>
    <name type="common">Coffee berry borer</name>
    <dbReference type="NCBI Taxonomy" id="57062"/>
    <lineage>
        <taxon>Eukaryota</taxon>
        <taxon>Metazoa</taxon>
        <taxon>Ecdysozoa</taxon>
        <taxon>Arthropoda</taxon>
        <taxon>Hexapoda</taxon>
        <taxon>Insecta</taxon>
        <taxon>Pterygota</taxon>
        <taxon>Neoptera</taxon>
        <taxon>Endopterygota</taxon>
        <taxon>Coleoptera</taxon>
        <taxon>Polyphaga</taxon>
        <taxon>Cucujiformia</taxon>
        <taxon>Curculionidae</taxon>
        <taxon>Scolytinae</taxon>
        <taxon>Hypothenemus</taxon>
    </lineage>
</organism>
<comment type="caution">
    <text evidence="2">The sequence shown here is derived from an EMBL/GenBank/DDBJ whole genome shotgun (WGS) entry which is preliminary data.</text>
</comment>
<gene>
    <name evidence="2" type="ORF">ABEB36_013683</name>
</gene>
<feature type="region of interest" description="Disordered" evidence="1">
    <location>
        <begin position="125"/>
        <end position="185"/>
    </location>
</feature>
<reference evidence="2 3" key="1">
    <citation type="submission" date="2024-05" db="EMBL/GenBank/DDBJ databases">
        <title>Genetic variation in Jamaican populations of the coffee berry borer (Hypothenemus hampei).</title>
        <authorList>
            <person name="Errbii M."/>
            <person name="Myrie A."/>
        </authorList>
    </citation>
    <scope>NUCLEOTIDE SEQUENCE [LARGE SCALE GENOMIC DNA]</scope>
    <source>
        <strain evidence="2">JA-Hopewell-2020-01-JO</strain>
        <tissue evidence="2">Whole body</tissue>
    </source>
</reference>
<proteinExistence type="predicted"/>
<dbReference type="Proteomes" id="UP001566132">
    <property type="component" value="Unassembled WGS sequence"/>
</dbReference>
<name>A0ABD1E596_HYPHA</name>
<dbReference type="EMBL" id="JBDJPC010000011">
    <property type="protein sequence ID" value="KAL1489748.1"/>
    <property type="molecule type" value="Genomic_DNA"/>
</dbReference>
<keyword evidence="3" id="KW-1185">Reference proteome</keyword>
<evidence type="ECO:0000256" key="1">
    <source>
        <dbReference type="SAM" id="MobiDB-lite"/>
    </source>
</evidence>
<evidence type="ECO:0000313" key="2">
    <source>
        <dbReference type="EMBL" id="KAL1489748.1"/>
    </source>
</evidence>
<accession>A0ABD1E596</accession>
<protein>
    <submittedName>
        <fullName evidence="2">Uncharacterized protein</fullName>
    </submittedName>
</protein>
<evidence type="ECO:0000313" key="3">
    <source>
        <dbReference type="Proteomes" id="UP001566132"/>
    </source>
</evidence>
<dbReference type="AlphaFoldDB" id="A0ABD1E596"/>
<sequence length="185" mass="21072">MRAIITTDTLVTQLTSYLHSLCLTLQEVRDTYEKTQDQKKKYADQARRACEFRAGDKVLIDFHMLSNSGKQFTSKFSPKRDGPYVIQKMVTPTTCLISSLEDLEKTMGKYHVSALTPYCGDSHEYPPPIHPLKRRGRPPKEKPTALSADSSSPEDPPIVRPPVREEARPGLRRGLRQKKSPVRYE</sequence>
<feature type="compositionally biased region" description="Basic residues" evidence="1">
    <location>
        <begin position="170"/>
        <end position="185"/>
    </location>
</feature>